<protein>
    <submittedName>
        <fullName evidence="1">Uncharacterized protein</fullName>
    </submittedName>
</protein>
<evidence type="ECO:0000313" key="2">
    <source>
        <dbReference type="Proteomes" id="UP000824175"/>
    </source>
</evidence>
<organism evidence="1 2">
    <name type="scientific">Candidatus Fimiplasma intestinipullorum</name>
    <dbReference type="NCBI Taxonomy" id="2840825"/>
    <lineage>
        <taxon>Bacteria</taxon>
        <taxon>Bacillati</taxon>
        <taxon>Bacillota</taxon>
        <taxon>Clostridia</taxon>
        <taxon>Eubacteriales</taxon>
        <taxon>Candidatus Fimiplasma</taxon>
    </lineage>
</organism>
<comment type="caution">
    <text evidence="1">The sequence shown here is derived from an EMBL/GenBank/DDBJ whole genome shotgun (WGS) entry which is preliminary data.</text>
</comment>
<dbReference type="SUPFAM" id="SSF52218">
    <property type="entry name" value="Flavoproteins"/>
    <property type="match status" value="1"/>
</dbReference>
<dbReference type="Gene3D" id="3.40.50.360">
    <property type="match status" value="1"/>
</dbReference>
<name>A0A9D1HRN3_9FIRM</name>
<gene>
    <name evidence="1" type="ORF">IAD15_09400</name>
</gene>
<accession>A0A9D1HRN3</accession>
<evidence type="ECO:0000313" key="1">
    <source>
        <dbReference type="EMBL" id="HIU14269.1"/>
    </source>
</evidence>
<dbReference type="InterPro" id="IPR029039">
    <property type="entry name" value="Flavoprotein-like_sf"/>
</dbReference>
<proteinExistence type="predicted"/>
<sequence length="189" mass="21603">MKILLLDFSPKAMEGNCASMAQFLMKAYPMHTYTLVHVAKEGIEPCGQCQYRCLVGPDYACECPDASRGIYGLTKDVDLIYYFIPVFSDYPCAYYFMFRERGQSVVNDHMASYSQAKKRFIFVANTGKENLEKIVMSEPGQDKSYIVMSTQDYKTKGVLGDLMQYAACQDKLRSYFEKDQALGRSDEFE</sequence>
<reference evidence="1" key="2">
    <citation type="journal article" date="2021" name="PeerJ">
        <title>Extensive microbial diversity within the chicken gut microbiome revealed by metagenomics and culture.</title>
        <authorList>
            <person name="Gilroy R."/>
            <person name="Ravi A."/>
            <person name="Getino M."/>
            <person name="Pursley I."/>
            <person name="Horton D.L."/>
            <person name="Alikhan N.F."/>
            <person name="Baker D."/>
            <person name="Gharbi K."/>
            <person name="Hall N."/>
            <person name="Watson M."/>
            <person name="Adriaenssens E.M."/>
            <person name="Foster-Nyarko E."/>
            <person name="Jarju S."/>
            <person name="Secka A."/>
            <person name="Antonio M."/>
            <person name="Oren A."/>
            <person name="Chaudhuri R.R."/>
            <person name="La Ragione R."/>
            <person name="Hildebrand F."/>
            <person name="Pallen M.J."/>
        </authorList>
    </citation>
    <scope>NUCLEOTIDE SEQUENCE</scope>
    <source>
        <strain evidence="1">CHK195-11698</strain>
    </source>
</reference>
<dbReference type="Proteomes" id="UP000824175">
    <property type="component" value="Unassembled WGS sequence"/>
</dbReference>
<dbReference type="EMBL" id="DVMJ01000079">
    <property type="protein sequence ID" value="HIU14269.1"/>
    <property type="molecule type" value="Genomic_DNA"/>
</dbReference>
<reference evidence="1" key="1">
    <citation type="submission" date="2020-10" db="EMBL/GenBank/DDBJ databases">
        <authorList>
            <person name="Gilroy R."/>
        </authorList>
    </citation>
    <scope>NUCLEOTIDE SEQUENCE</scope>
    <source>
        <strain evidence="1">CHK195-11698</strain>
    </source>
</reference>
<dbReference type="AlphaFoldDB" id="A0A9D1HRN3"/>